<dbReference type="Proteomes" id="UP000676194">
    <property type="component" value="Chromosome"/>
</dbReference>
<reference evidence="1" key="1">
    <citation type="submission" date="2021-05" db="EMBL/GenBank/DDBJ databases">
        <title>Complete genome sequence of the cellulolytic planctomycete Telmatocola sphagniphila SP2T and characterization of the first cellulase from planctomycetes.</title>
        <authorList>
            <person name="Rakitin A.L."/>
            <person name="Beletsky A.V."/>
            <person name="Naumoff D.G."/>
            <person name="Kulichevskaya I.S."/>
            <person name="Mardanov A.V."/>
            <person name="Ravin N.V."/>
            <person name="Dedysh S.N."/>
        </authorList>
    </citation>
    <scope>NUCLEOTIDE SEQUENCE</scope>
    <source>
        <strain evidence="1">SP2T</strain>
    </source>
</reference>
<dbReference type="RefSeq" id="WP_213494351.1">
    <property type="nucleotide sequence ID" value="NZ_CP074694.1"/>
</dbReference>
<dbReference type="AlphaFoldDB" id="A0A8E6B1T0"/>
<accession>A0A8E6B1T0</accession>
<keyword evidence="2" id="KW-1185">Reference proteome</keyword>
<protein>
    <submittedName>
        <fullName evidence="1">Uncharacterized protein</fullName>
    </submittedName>
</protein>
<gene>
    <name evidence="1" type="ORF">KIH39_16655</name>
</gene>
<evidence type="ECO:0000313" key="1">
    <source>
        <dbReference type="EMBL" id="QVL30480.1"/>
    </source>
</evidence>
<proteinExistence type="predicted"/>
<organism evidence="1 2">
    <name type="scientific">Telmatocola sphagniphila</name>
    <dbReference type="NCBI Taxonomy" id="1123043"/>
    <lineage>
        <taxon>Bacteria</taxon>
        <taxon>Pseudomonadati</taxon>
        <taxon>Planctomycetota</taxon>
        <taxon>Planctomycetia</taxon>
        <taxon>Gemmatales</taxon>
        <taxon>Gemmataceae</taxon>
    </lineage>
</organism>
<evidence type="ECO:0000313" key="2">
    <source>
        <dbReference type="Proteomes" id="UP000676194"/>
    </source>
</evidence>
<name>A0A8E6B1T0_9BACT</name>
<dbReference type="EMBL" id="CP074694">
    <property type="protein sequence ID" value="QVL30480.1"/>
    <property type="molecule type" value="Genomic_DNA"/>
</dbReference>
<dbReference type="KEGG" id="tsph:KIH39_16655"/>
<sequence length="749" mass="84606">MITASLSPAQSALEALRLGGNPFRNYFARNPDDDVCARYHVPELYSTEREMLFAVVDLYRRDPNTHSEIVPILGNKGAGKTHLLHSIKHGSDSTWQMLVTPGVFQKDADFLEYLLFQIIDTLLSGGEQRGKRPLQYIGEMLTRRLMTLALRDLSPEEKLDLFPPPGLGRWTRRLGLGHSQAQERCQWLMENLSGTSGSRSNLPIDQAIEEAGLTVEHVYEFLGAYLDRTEGHSTSGLMRRAIYRCVVKAFLLKDESELAEFLTYGFAELDFAVRPTRQDLVLALFKTLMEAFRTLKTPVVIAFDQLEDLLLARRTDDAHQIAEAFFAGIVRIMHQIDGLCFLVFAERGLWNRFVPSLDGYIQDRLNNPVHIPRFGTIKALRLEAPSVNLVKRVVEARMKPVLADLPKVEGIHTLFPFTNEQIERIAKTEPTLRDMLQQFRQLFDHLANEGETSRQLAALFDEAPISVVETSSSFEEENPTIKFEEAARELSNRISEMDSTIEGEYVVKSVEVVETPAAVETPVVLNEPVMAPVPLISPRTLTTEMMVELWEQEQRSALRKLEPEGALTGATRELQAGLGTFLRICHEHGVKFGPWRLQHVVTEYTFGDHPTYGCATLAHWACKDSQPWRIGIGLFMARAAGKPKDLEIKLSLMEVEPAIVDHLILLRPEDDLAITGKSKTLWNESEKRGRHARMEPVSVDTFAMLYAFPRWVTALMEALPEGSSLPNLADLIQEYCEKLLEQVCMPVQS</sequence>